<dbReference type="OrthoDB" id="5022306at2"/>
<dbReference type="SUPFAM" id="SSF109854">
    <property type="entry name" value="DinB/YfiT-like putative metalloenzymes"/>
    <property type="match status" value="1"/>
</dbReference>
<dbReference type="Pfam" id="PF12867">
    <property type="entry name" value="DinB_2"/>
    <property type="match status" value="1"/>
</dbReference>
<protein>
    <recommendedName>
        <fullName evidence="1">DinB-like domain-containing protein</fullName>
    </recommendedName>
</protein>
<dbReference type="InterPro" id="IPR024775">
    <property type="entry name" value="DinB-like"/>
</dbReference>
<evidence type="ECO:0000259" key="1">
    <source>
        <dbReference type="Pfam" id="PF12867"/>
    </source>
</evidence>
<dbReference type="AlphaFoldDB" id="A0A4P2PUK4"/>
<name>A0A4P2PUK4_SORCE</name>
<sequence length="203" mass="22782">MQHDGPAAPHQPVAGEARGYLIRQFEIAWQLASYHLDGLGTEECLWRPADEGLHVHRAADGAWRADWPEHEGYDLGPPSIAWLTWHLGFWWSMVLDRSFGAGALAREDVTWPGSADGVRAWLGGLQGRWRGALERATDDDLRSPQRTRWPFQDRPFGDVVAWVNVELTKNAAEIGYARFLHARRPPESAEQSRTWPGGRGGQG</sequence>
<accession>A0A4P2PUK4</accession>
<proteinExistence type="predicted"/>
<feature type="domain" description="DinB-like" evidence="1">
    <location>
        <begin position="24"/>
        <end position="174"/>
    </location>
</feature>
<reference evidence="2 3" key="1">
    <citation type="submission" date="2015-09" db="EMBL/GenBank/DDBJ databases">
        <title>Sorangium comparison.</title>
        <authorList>
            <person name="Zaburannyi N."/>
            <person name="Bunk B."/>
            <person name="Overmann J."/>
            <person name="Mueller R."/>
        </authorList>
    </citation>
    <scope>NUCLEOTIDE SEQUENCE [LARGE SCALE GENOMIC DNA]</scope>
    <source>
        <strain evidence="2 3">So ceGT47</strain>
    </source>
</reference>
<evidence type="ECO:0000313" key="2">
    <source>
        <dbReference type="EMBL" id="AUX20086.1"/>
    </source>
</evidence>
<dbReference type="EMBL" id="CP012670">
    <property type="protein sequence ID" value="AUX20086.1"/>
    <property type="molecule type" value="Genomic_DNA"/>
</dbReference>
<dbReference type="Proteomes" id="UP000295781">
    <property type="component" value="Chromosome"/>
</dbReference>
<evidence type="ECO:0000313" key="3">
    <source>
        <dbReference type="Proteomes" id="UP000295781"/>
    </source>
</evidence>
<dbReference type="InterPro" id="IPR034660">
    <property type="entry name" value="DinB/YfiT-like"/>
</dbReference>
<organism evidence="2 3">
    <name type="scientific">Sorangium cellulosum</name>
    <name type="common">Polyangium cellulosum</name>
    <dbReference type="NCBI Taxonomy" id="56"/>
    <lineage>
        <taxon>Bacteria</taxon>
        <taxon>Pseudomonadati</taxon>
        <taxon>Myxococcota</taxon>
        <taxon>Polyangia</taxon>
        <taxon>Polyangiales</taxon>
        <taxon>Polyangiaceae</taxon>
        <taxon>Sorangium</taxon>
    </lineage>
</organism>
<dbReference type="RefSeq" id="WP_129345023.1">
    <property type="nucleotide sequence ID" value="NZ_CP012670.1"/>
</dbReference>
<gene>
    <name evidence="2" type="ORF">SOCEGT47_005490</name>
</gene>